<dbReference type="Pfam" id="PF13542">
    <property type="entry name" value="HTH_Tnp_ISL3"/>
    <property type="match status" value="1"/>
</dbReference>
<dbReference type="EMBL" id="AUZY01000059">
    <property type="protein sequence ID" value="EQD79694.1"/>
    <property type="molecule type" value="Genomic_DNA"/>
</dbReference>
<name>T1DE82_9ZZZZ</name>
<organism evidence="3">
    <name type="scientific">mine drainage metagenome</name>
    <dbReference type="NCBI Taxonomy" id="410659"/>
    <lineage>
        <taxon>unclassified sequences</taxon>
        <taxon>metagenomes</taxon>
        <taxon>ecological metagenomes</taxon>
    </lineage>
</organism>
<feature type="domain" description="Transposase IS204/IS1001/IS1096/IS1165 zinc-finger" evidence="2">
    <location>
        <begin position="43"/>
        <end position="88"/>
    </location>
</feature>
<dbReference type="AlphaFoldDB" id="T1DE82"/>
<comment type="caution">
    <text evidence="3">The sequence shown here is derived from an EMBL/GenBank/DDBJ whole genome shotgun (WGS) entry which is preliminary data.</text>
</comment>
<reference evidence="3" key="2">
    <citation type="journal article" date="2014" name="ISME J.">
        <title>Microbial stratification in low pH oxic and suboxic macroscopic growths along an acid mine drainage.</title>
        <authorList>
            <person name="Mendez-Garcia C."/>
            <person name="Mesa V."/>
            <person name="Sprenger R.R."/>
            <person name="Richter M."/>
            <person name="Diez M.S."/>
            <person name="Solano J."/>
            <person name="Bargiela R."/>
            <person name="Golyshina O.V."/>
            <person name="Manteca A."/>
            <person name="Ramos J.L."/>
            <person name="Gallego J.R."/>
            <person name="Llorente I."/>
            <person name="Martins Dos Santos V.A."/>
            <person name="Jensen O.N."/>
            <person name="Pelaez A.I."/>
            <person name="Sanchez J."/>
            <person name="Ferrer M."/>
        </authorList>
    </citation>
    <scope>NUCLEOTIDE SEQUENCE</scope>
</reference>
<evidence type="ECO:0000313" key="3">
    <source>
        <dbReference type="EMBL" id="EQD79694.1"/>
    </source>
</evidence>
<dbReference type="InterPro" id="IPR047951">
    <property type="entry name" value="Transpos_ISL3"/>
</dbReference>
<accession>T1DE82</accession>
<dbReference type="Pfam" id="PF14690">
    <property type="entry name" value="Zn_ribbon_ISL3"/>
    <property type="match status" value="1"/>
</dbReference>
<gene>
    <name evidence="3" type="ORF">B1B_00076</name>
</gene>
<evidence type="ECO:0000259" key="2">
    <source>
        <dbReference type="Pfam" id="PF14690"/>
    </source>
</evidence>
<proteinExistence type="predicted"/>
<reference evidence="3" key="1">
    <citation type="submission" date="2013-08" db="EMBL/GenBank/DDBJ databases">
        <authorList>
            <person name="Mendez C."/>
            <person name="Richter M."/>
            <person name="Ferrer M."/>
            <person name="Sanchez J."/>
        </authorList>
    </citation>
    <scope>NUCLEOTIDE SEQUENCE</scope>
</reference>
<dbReference type="InterPro" id="IPR032877">
    <property type="entry name" value="Transposase_HTH"/>
</dbReference>
<dbReference type="PANTHER" id="PTHR33498">
    <property type="entry name" value="TRANSPOSASE FOR INSERTION SEQUENCE ELEMENT IS1557"/>
    <property type="match status" value="1"/>
</dbReference>
<evidence type="ECO:0000259" key="1">
    <source>
        <dbReference type="Pfam" id="PF13542"/>
    </source>
</evidence>
<protein>
    <submittedName>
        <fullName evidence="3">Transposase IS204/IS1001/IS1096/IS1165 family protein</fullName>
    </submittedName>
</protein>
<dbReference type="InterPro" id="IPR029261">
    <property type="entry name" value="Transposase_Znf"/>
</dbReference>
<sequence>MVKDTELYRHLLGIVAPWSVERVEMSVAERRVDVWVSHPPEIRWACPECGQLLSLFDHAEERTWRHLDSCQFLTYLHARVPRVECPQHGKLQARVPWAEPNSRFTALFERWAIQVMQETDTSGAAELLGLSWDEAWGIQERAVARGLAAKPPLLLRQMGVDEKSVG</sequence>
<dbReference type="PANTHER" id="PTHR33498:SF1">
    <property type="entry name" value="TRANSPOSASE FOR INSERTION SEQUENCE ELEMENT IS1557"/>
    <property type="match status" value="1"/>
</dbReference>
<feature type="non-terminal residue" evidence="3">
    <location>
        <position position="166"/>
    </location>
</feature>
<feature type="domain" description="Transposase IS204/IS1001/IS1096/IS1165 helix-turn-helix" evidence="1">
    <location>
        <begin position="94"/>
        <end position="143"/>
    </location>
</feature>